<dbReference type="InterPro" id="IPR010559">
    <property type="entry name" value="Sig_transdc_His_kin_internal"/>
</dbReference>
<evidence type="ECO:0000259" key="2">
    <source>
        <dbReference type="Pfam" id="PF06580"/>
    </source>
</evidence>
<evidence type="ECO:0000313" key="3">
    <source>
        <dbReference type="EMBL" id="WKN34387.1"/>
    </source>
</evidence>
<feature type="transmembrane region" description="Helical" evidence="1">
    <location>
        <begin position="115"/>
        <end position="137"/>
    </location>
</feature>
<proteinExistence type="predicted"/>
<keyword evidence="1" id="KW-1133">Transmembrane helix</keyword>
<feature type="domain" description="Signal transduction histidine kinase internal region" evidence="2">
    <location>
        <begin position="167"/>
        <end position="240"/>
    </location>
</feature>
<dbReference type="Gene3D" id="3.30.565.10">
    <property type="entry name" value="Histidine kinase-like ATPase, C-terminal domain"/>
    <property type="match status" value="1"/>
</dbReference>
<dbReference type="GO" id="GO:0000155">
    <property type="term" value="F:phosphorelay sensor kinase activity"/>
    <property type="evidence" value="ECO:0007669"/>
    <property type="project" value="InterPro"/>
</dbReference>
<evidence type="ECO:0000256" key="1">
    <source>
        <dbReference type="SAM" id="Phobius"/>
    </source>
</evidence>
<dbReference type="AlphaFoldDB" id="A0AA49GGY5"/>
<keyword evidence="3" id="KW-0808">Transferase</keyword>
<gene>
    <name evidence="3" type="ORF">K4G66_18585</name>
</gene>
<dbReference type="PANTHER" id="PTHR34220">
    <property type="entry name" value="SENSOR HISTIDINE KINASE YPDA"/>
    <property type="match status" value="1"/>
</dbReference>
<protein>
    <submittedName>
        <fullName evidence="3">Histidine kinase</fullName>
    </submittedName>
</protein>
<keyword evidence="1" id="KW-0812">Transmembrane</keyword>
<feature type="transmembrane region" description="Helical" evidence="1">
    <location>
        <begin position="78"/>
        <end position="95"/>
    </location>
</feature>
<keyword evidence="3" id="KW-0418">Kinase</keyword>
<keyword evidence="1" id="KW-0472">Membrane</keyword>
<dbReference type="SUPFAM" id="SSF55874">
    <property type="entry name" value="ATPase domain of HSP90 chaperone/DNA topoisomerase II/histidine kinase"/>
    <property type="match status" value="1"/>
</dbReference>
<name>A0AA49GGY5_9BACT</name>
<dbReference type="EMBL" id="CP120682">
    <property type="protein sequence ID" value="WKN34387.1"/>
    <property type="molecule type" value="Genomic_DNA"/>
</dbReference>
<dbReference type="GO" id="GO:0016020">
    <property type="term" value="C:membrane"/>
    <property type="evidence" value="ECO:0007669"/>
    <property type="project" value="InterPro"/>
</dbReference>
<reference evidence="3" key="1">
    <citation type="journal article" date="2023" name="Comput. Struct. Biotechnol. J.">
        <title>Discovery of a novel marine Bacteroidetes with a rich repertoire of carbohydrate-active enzymes.</title>
        <authorList>
            <person name="Chen B."/>
            <person name="Liu G."/>
            <person name="Chen Q."/>
            <person name="Wang H."/>
            <person name="Liu L."/>
            <person name="Tang K."/>
        </authorList>
    </citation>
    <scope>NUCLEOTIDE SEQUENCE</scope>
    <source>
        <strain evidence="3">TK19036</strain>
    </source>
</reference>
<feature type="transmembrane region" description="Helical" evidence="1">
    <location>
        <begin position="44"/>
        <end position="66"/>
    </location>
</feature>
<dbReference type="InterPro" id="IPR050640">
    <property type="entry name" value="Bact_2-comp_sensor_kinase"/>
</dbReference>
<accession>A0AA49GGY5</accession>
<dbReference type="InterPro" id="IPR036890">
    <property type="entry name" value="HATPase_C_sf"/>
</dbReference>
<dbReference type="PANTHER" id="PTHR34220:SF7">
    <property type="entry name" value="SENSOR HISTIDINE KINASE YPDA"/>
    <property type="match status" value="1"/>
</dbReference>
<sequence>MNTEITPISLKIIPSEQKRHMLSWILVWVFMVSGGLEIDWPLWFSIWTQTPYVLLMGLTFYTTYFKGCPWLHKNRTKLILNHLWIGAMFIAIYTIANRVIPEYETFGQPFPEYPIATDVVDALPLMVIIWMAAYGLYYSKYGISLARINSQKAVQLAKKQEQLIRQELKFYKSQFNAHLTFNTLSHIYDKVMDQEEAAESVLLLSDILRYNTAAKADVPVMLDQEITYLQNFIRIHQIIYPQLHIRFLIEGDTHRFKIPPRILVNFVENAIKHGTGNDPNAPITVSLRAHQALEFTVTNKTRTVSHENSTQLGLEITRQTLDAFYGPDHTLTIEQQENRYQVRLVLQPSVEKAWALAS</sequence>
<feature type="transmembrane region" description="Helical" evidence="1">
    <location>
        <begin position="21"/>
        <end position="38"/>
    </location>
</feature>
<organism evidence="3">
    <name type="scientific">Roseihalotalea indica</name>
    <dbReference type="NCBI Taxonomy" id="2867963"/>
    <lineage>
        <taxon>Bacteria</taxon>
        <taxon>Pseudomonadati</taxon>
        <taxon>Bacteroidota</taxon>
        <taxon>Cytophagia</taxon>
        <taxon>Cytophagales</taxon>
        <taxon>Catalimonadaceae</taxon>
        <taxon>Roseihalotalea</taxon>
    </lineage>
</organism>
<reference evidence="3" key="2">
    <citation type="journal article" date="2024" name="Antonie Van Leeuwenhoek">
        <title>Roseihalotalea indica gen. nov., sp. nov., a halophilic Bacteroidetes from mesopelagic Southwest Indian Ocean with higher carbohydrate metabolic potential.</title>
        <authorList>
            <person name="Chen B."/>
            <person name="Zhang M."/>
            <person name="Lin D."/>
            <person name="Ye J."/>
            <person name="Tang K."/>
        </authorList>
    </citation>
    <scope>NUCLEOTIDE SEQUENCE</scope>
    <source>
        <strain evidence="3">TK19036</strain>
    </source>
</reference>
<dbReference type="Pfam" id="PF06580">
    <property type="entry name" value="His_kinase"/>
    <property type="match status" value="1"/>
</dbReference>